<evidence type="ECO:0000313" key="2">
    <source>
        <dbReference type="Proteomes" id="UP000765509"/>
    </source>
</evidence>
<evidence type="ECO:0000313" key="1">
    <source>
        <dbReference type="EMBL" id="MBW0463029.1"/>
    </source>
</evidence>
<protein>
    <submittedName>
        <fullName evidence="1">Uncharacterized protein</fullName>
    </submittedName>
</protein>
<name>A0A9Q3GD55_9BASI</name>
<dbReference type="EMBL" id="AVOT02000470">
    <property type="protein sequence ID" value="MBW0463029.1"/>
    <property type="molecule type" value="Genomic_DNA"/>
</dbReference>
<proteinExistence type="predicted"/>
<sequence length="91" mass="10050">MLTLCLERCPHTGLIPHCLPSLHSHRALKIFLQHFPHPSSFLCLPSLCSHHALLTFLQCLPHTSLILNAAYHSYAPAVPSRCDSDSALTTP</sequence>
<dbReference type="AlphaFoldDB" id="A0A9Q3GD55"/>
<organism evidence="1 2">
    <name type="scientific">Austropuccinia psidii MF-1</name>
    <dbReference type="NCBI Taxonomy" id="1389203"/>
    <lineage>
        <taxon>Eukaryota</taxon>
        <taxon>Fungi</taxon>
        <taxon>Dikarya</taxon>
        <taxon>Basidiomycota</taxon>
        <taxon>Pucciniomycotina</taxon>
        <taxon>Pucciniomycetes</taxon>
        <taxon>Pucciniales</taxon>
        <taxon>Sphaerophragmiaceae</taxon>
        <taxon>Austropuccinia</taxon>
    </lineage>
</organism>
<accession>A0A9Q3GD55</accession>
<reference evidence="1" key="1">
    <citation type="submission" date="2021-03" db="EMBL/GenBank/DDBJ databases">
        <title>Draft genome sequence of rust myrtle Austropuccinia psidii MF-1, a brazilian biotype.</title>
        <authorList>
            <person name="Quecine M.C."/>
            <person name="Pachon D.M.R."/>
            <person name="Bonatelli M.L."/>
            <person name="Correr F.H."/>
            <person name="Franceschini L.M."/>
            <person name="Leite T.F."/>
            <person name="Margarido G.R.A."/>
            <person name="Almeida C.A."/>
            <person name="Ferrarezi J.A."/>
            <person name="Labate C.A."/>
        </authorList>
    </citation>
    <scope>NUCLEOTIDE SEQUENCE</scope>
    <source>
        <strain evidence="1">MF-1</strain>
    </source>
</reference>
<comment type="caution">
    <text evidence="1">The sequence shown here is derived from an EMBL/GenBank/DDBJ whole genome shotgun (WGS) entry which is preliminary data.</text>
</comment>
<gene>
    <name evidence="1" type="ORF">O181_002744</name>
</gene>
<keyword evidence="2" id="KW-1185">Reference proteome</keyword>
<dbReference type="Proteomes" id="UP000765509">
    <property type="component" value="Unassembled WGS sequence"/>
</dbReference>